<gene>
    <name evidence="1" type="ORF">fep_160</name>
</gene>
<dbReference type="RefSeq" id="YP_009046388.1">
    <property type="nucleotide sequence ID" value="NC_024447.1"/>
</dbReference>
<dbReference type="GeneID" id="19737885"/>
<organism evidence="1 2">
    <name type="scientific">Pigeonpox virus</name>
    <dbReference type="NCBI Taxonomy" id="10264"/>
    <lineage>
        <taxon>Viruses</taxon>
        <taxon>Varidnaviria</taxon>
        <taxon>Bamfordvirae</taxon>
        <taxon>Nucleocytoviricota</taxon>
        <taxon>Pokkesviricetes</taxon>
        <taxon>Chitovirales</taxon>
        <taxon>Poxviridae</taxon>
        <taxon>Chordopoxvirinae</taxon>
        <taxon>Avipoxvirus</taxon>
        <taxon>Avipoxvirus pigeonpox</taxon>
    </lineage>
</organism>
<reference evidence="1 2" key="1">
    <citation type="journal article" date="2014" name="BMC Genomics">
        <title>The complete genome sequences of poxviruses isolated from a penguin and a pigeon in South Africa and comparison to other sequenced avipoxviruses.</title>
        <authorList>
            <person name="Offerman K."/>
            <person name="Carulei O."/>
            <person name="van der Walt A.P."/>
            <person name="Douglass N."/>
            <person name="Williamson A.L."/>
        </authorList>
    </citation>
    <scope>NUCLEOTIDE SEQUENCE [LARGE SCALE GENOMIC DNA]</scope>
    <source>
        <strain evidence="1">FeP2</strain>
    </source>
</reference>
<sequence>MSLSDKDVKTHGDYQPSNEQILQKIRWAMENEADSLNRRNIKEIVVDVMKNWDHPLNEDIDKVLNWKNDTLNDLEHLNTDDNIKEIIQCLIREFAFKKINSIMYSYAMVKLNSDNETLKDKIKDYFIETILKDKRNCKPKPLPGLETKILDSIIRF</sequence>
<protein>
    <submittedName>
        <fullName evidence="1">Uncharacterized protein</fullName>
    </submittedName>
</protein>
<name>A0A068EED4_9POXV</name>
<dbReference type="EMBL" id="KJ801920">
    <property type="protein sequence ID" value="AID46664.1"/>
    <property type="molecule type" value="Genomic_DNA"/>
</dbReference>
<dbReference type="Proteomes" id="UP000101521">
    <property type="component" value="Segment"/>
</dbReference>
<proteinExistence type="predicted"/>
<evidence type="ECO:0000313" key="1">
    <source>
        <dbReference type="EMBL" id="AID46664.1"/>
    </source>
</evidence>
<dbReference type="KEGG" id="vg:19737885"/>
<keyword evidence="2" id="KW-1185">Reference proteome</keyword>
<accession>A0A068EED4</accession>
<evidence type="ECO:0000313" key="2">
    <source>
        <dbReference type="Proteomes" id="UP000101521"/>
    </source>
</evidence>